<evidence type="ECO:0000313" key="14">
    <source>
        <dbReference type="Proteomes" id="UP000075714"/>
    </source>
</evidence>
<keyword evidence="10" id="KW-0057">Aromatic amino acid biosynthesis</keyword>
<dbReference type="PROSITE" id="PS01128">
    <property type="entry name" value="SHIKIMATE_KINASE"/>
    <property type="match status" value="1"/>
</dbReference>
<dbReference type="UniPathway" id="UPA00053">
    <property type="reaction ID" value="UER00088"/>
</dbReference>
<dbReference type="EC" id="2.7.1.71" evidence="4"/>
<dbReference type="InterPro" id="IPR031322">
    <property type="entry name" value="Shikimate/glucono_kinase"/>
</dbReference>
<dbReference type="InterPro" id="IPR000623">
    <property type="entry name" value="Shikimate_kinase/TSH1"/>
</dbReference>
<dbReference type="OrthoDB" id="197068at2759"/>
<evidence type="ECO:0000256" key="3">
    <source>
        <dbReference type="ARBA" id="ARBA00006997"/>
    </source>
</evidence>
<evidence type="ECO:0000256" key="10">
    <source>
        <dbReference type="ARBA" id="ARBA00023141"/>
    </source>
</evidence>
<proteinExistence type="inferred from homology"/>
<dbReference type="AlphaFoldDB" id="A0A150G9I8"/>
<dbReference type="GO" id="GO:0005829">
    <property type="term" value="C:cytosol"/>
    <property type="evidence" value="ECO:0007669"/>
    <property type="project" value="TreeGrafter"/>
</dbReference>
<evidence type="ECO:0000256" key="2">
    <source>
        <dbReference type="ARBA" id="ARBA00004842"/>
    </source>
</evidence>
<dbReference type="Pfam" id="PF01202">
    <property type="entry name" value="SKI"/>
    <property type="match status" value="1"/>
</dbReference>
<reference evidence="14" key="1">
    <citation type="journal article" date="2016" name="Nat. Commun.">
        <title>The Gonium pectorale genome demonstrates co-option of cell cycle regulation during the evolution of multicellularity.</title>
        <authorList>
            <person name="Hanschen E.R."/>
            <person name="Marriage T.N."/>
            <person name="Ferris P.J."/>
            <person name="Hamaji T."/>
            <person name="Toyoda A."/>
            <person name="Fujiyama A."/>
            <person name="Neme R."/>
            <person name="Noguchi H."/>
            <person name="Minakuchi Y."/>
            <person name="Suzuki M."/>
            <person name="Kawai-Toyooka H."/>
            <person name="Smith D.R."/>
            <person name="Sparks H."/>
            <person name="Anderson J."/>
            <person name="Bakaric R."/>
            <person name="Luria V."/>
            <person name="Karger A."/>
            <person name="Kirschner M.W."/>
            <person name="Durand P.M."/>
            <person name="Michod R.E."/>
            <person name="Nozaki H."/>
            <person name="Olson B.J."/>
        </authorList>
    </citation>
    <scope>NUCLEOTIDE SEQUENCE [LARGE SCALE GENOMIC DNA]</scope>
    <source>
        <strain evidence="14">NIES-2863</strain>
    </source>
</reference>
<dbReference type="InterPro" id="IPR027417">
    <property type="entry name" value="P-loop_NTPase"/>
</dbReference>
<keyword evidence="14" id="KW-1185">Reference proteome</keyword>
<organism evidence="13 14">
    <name type="scientific">Gonium pectorale</name>
    <name type="common">Green alga</name>
    <dbReference type="NCBI Taxonomy" id="33097"/>
    <lineage>
        <taxon>Eukaryota</taxon>
        <taxon>Viridiplantae</taxon>
        <taxon>Chlorophyta</taxon>
        <taxon>core chlorophytes</taxon>
        <taxon>Chlorophyceae</taxon>
        <taxon>CS clade</taxon>
        <taxon>Chlamydomonadales</taxon>
        <taxon>Volvocaceae</taxon>
        <taxon>Gonium</taxon>
    </lineage>
</organism>
<keyword evidence="5" id="KW-0028">Amino-acid biosynthesis</keyword>
<evidence type="ECO:0000313" key="13">
    <source>
        <dbReference type="EMBL" id="KXZ46516.1"/>
    </source>
</evidence>
<dbReference type="SUPFAM" id="SSF52540">
    <property type="entry name" value="P-loop containing nucleoside triphosphate hydrolases"/>
    <property type="match status" value="1"/>
</dbReference>
<dbReference type="PANTHER" id="PTHR21087:SF16">
    <property type="entry name" value="SHIKIMATE KINASE 1, CHLOROPLASTIC"/>
    <property type="match status" value="1"/>
</dbReference>
<dbReference type="GO" id="GO:0008652">
    <property type="term" value="P:amino acid biosynthetic process"/>
    <property type="evidence" value="ECO:0007669"/>
    <property type="project" value="UniProtKB-KW"/>
</dbReference>
<evidence type="ECO:0000256" key="6">
    <source>
        <dbReference type="ARBA" id="ARBA00022679"/>
    </source>
</evidence>
<evidence type="ECO:0000256" key="5">
    <source>
        <dbReference type="ARBA" id="ARBA00022605"/>
    </source>
</evidence>
<dbReference type="Gene3D" id="3.40.50.300">
    <property type="entry name" value="P-loop containing nucleotide triphosphate hydrolases"/>
    <property type="match status" value="1"/>
</dbReference>
<evidence type="ECO:0000256" key="1">
    <source>
        <dbReference type="ARBA" id="ARBA00002641"/>
    </source>
</evidence>
<dbReference type="EMBL" id="LSYV01000044">
    <property type="protein sequence ID" value="KXZ46516.1"/>
    <property type="molecule type" value="Genomic_DNA"/>
</dbReference>
<dbReference type="InterPro" id="IPR023000">
    <property type="entry name" value="Shikimate_kinase_CS"/>
</dbReference>
<dbReference type="GO" id="GO:0009423">
    <property type="term" value="P:chorismate biosynthetic process"/>
    <property type="evidence" value="ECO:0007669"/>
    <property type="project" value="UniProtKB-UniPathway"/>
</dbReference>
<evidence type="ECO:0000256" key="8">
    <source>
        <dbReference type="ARBA" id="ARBA00022777"/>
    </source>
</evidence>
<keyword evidence="8" id="KW-0418">Kinase</keyword>
<dbReference type="HAMAP" id="MF_00109">
    <property type="entry name" value="Shikimate_kinase"/>
    <property type="match status" value="1"/>
</dbReference>
<comment type="similarity">
    <text evidence="3">Belongs to the shikimate kinase family.</text>
</comment>
<dbReference type="Proteomes" id="UP000075714">
    <property type="component" value="Unassembled WGS sequence"/>
</dbReference>
<evidence type="ECO:0000256" key="4">
    <source>
        <dbReference type="ARBA" id="ARBA00012154"/>
    </source>
</evidence>
<evidence type="ECO:0000256" key="12">
    <source>
        <dbReference type="SAM" id="MobiDB-lite"/>
    </source>
</evidence>
<dbReference type="GO" id="GO:0004765">
    <property type="term" value="F:shikimate kinase activity"/>
    <property type="evidence" value="ECO:0007669"/>
    <property type="project" value="UniProtKB-EC"/>
</dbReference>
<comment type="pathway">
    <text evidence="2">Metabolic intermediate biosynthesis; chorismate biosynthesis; chorismate from D-erythrose 4-phosphate and phosphoenolpyruvate: step 5/7.</text>
</comment>
<comment type="caution">
    <text evidence="13">The sequence shown here is derived from an EMBL/GenBank/DDBJ whole genome shotgun (WGS) entry which is preliminary data.</text>
</comment>
<keyword evidence="7" id="KW-0547">Nucleotide-binding</keyword>
<comment type="catalytic activity">
    <reaction evidence="11">
        <text>shikimate + ATP = 3-phosphoshikimate + ADP + H(+)</text>
        <dbReference type="Rhea" id="RHEA:13121"/>
        <dbReference type="ChEBI" id="CHEBI:15378"/>
        <dbReference type="ChEBI" id="CHEBI:30616"/>
        <dbReference type="ChEBI" id="CHEBI:36208"/>
        <dbReference type="ChEBI" id="CHEBI:145989"/>
        <dbReference type="ChEBI" id="CHEBI:456216"/>
        <dbReference type="EC" id="2.7.1.71"/>
    </reaction>
</comment>
<comment type="function">
    <text evidence="1">Catalyzes the specific phosphorylation of the 3-hydroxyl group of shikimic acid using ATP as a cosubstrate.</text>
</comment>
<keyword evidence="9" id="KW-0067">ATP-binding</keyword>
<evidence type="ECO:0000256" key="11">
    <source>
        <dbReference type="ARBA" id="ARBA00048567"/>
    </source>
</evidence>
<dbReference type="CDD" id="cd00464">
    <property type="entry name" value="SK"/>
    <property type="match status" value="1"/>
</dbReference>
<evidence type="ECO:0000256" key="9">
    <source>
        <dbReference type="ARBA" id="ARBA00022840"/>
    </source>
</evidence>
<feature type="region of interest" description="Disordered" evidence="12">
    <location>
        <begin position="322"/>
        <end position="347"/>
    </location>
</feature>
<sequence>MAATQKLRKSSGAPVASGQSSSYAALLRPVAAQRFAPFTASPRIVAPLNTWRQRVDARRAPVLVVVRAAADANDGRTPDHPYPWEEDFDLLGDKVKEVTDELAKDLKGCNIWLVGMMGSGKSTVGKMLANTLKYAFFDTDSVIELAHDKRPVSSIFAEEGQDYFRQCESQIVKELSPYRNLVIATGGGAVLRPENWGYMQMGIVCWLHGDTALLARRVAKDGIEKRPLLADGLPAAAAGAEGGPSAAELEAAAKSKLDSLLEQRRKYYENADVVVPLEGFGRDAESGAPTAAVMYRLLTAVNEKVQAKKREQAERMNFRIEGAEQLKNMRTMESPAARGAEPLEGQA</sequence>
<accession>A0A150G9I8</accession>
<dbReference type="PANTHER" id="PTHR21087">
    <property type="entry name" value="SHIKIMATE KINASE"/>
    <property type="match status" value="1"/>
</dbReference>
<keyword evidence="6" id="KW-0808">Transferase</keyword>
<protein>
    <recommendedName>
        <fullName evidence="4">shikimate kinase</fullName>
        <ecNumber evidence="4">2.7.1.71</ecNumber>
    </recommendedName>
</protein>
<name>A0A150G9I8_GONPE</name>
<evidence type="ECO:0000256" key="7">
    <source>
        <dbReference type="ARBA" id="ARBA00022741"/>
    </source>
</evidence>
<dbReference type="GO" id="GO:0005524">
    <property type="term" value="F:ATP binding"/>
    <property type="evidence" value="ECO:0007669"/>
    <property type="project" value="UniProtKB-KW"/>
</dbReference>
<gene>
    <name evidence="13" type="ORF">GPECTOR_43g953</name>
</gene>
<dbReference type="STRING" id="33097.A0A150G9I8"/>
<dbReference type="GO" id="GO:0009073">
    <property type="term" value="P:aromatic amino acid family biosynthetic process"/>
    <property type="evidence" value="ECO:0007669"/>
    <property type="project" value="UniProtKB-KW"/>
</dbReference>
<dbReference type="PRINTS" id="PR01100">
    <property type="entry name" value="SHIKIMTKNASE"/>
</dbReference>